<dbReference type="GO" id="GO:0001181">
    <property type="term" value="F:RNA polymerase I general transcription initiation factor activity"/>
    <property type="evidence" value="ECO:0007669"/>
    <property type="project" value="InterPro"/>
</dbReference>
<feature type="compositionally biased region" description="Acidic residues" evidence="2">
    <location>
        <begin position="301"/>
        <end position="323"/>
    </location>
</feature>
<dbReference type="PANTHER" id="PTHR12790">
    <property type="entry name" value="TRANSCRIPTION INITIATION FACTOR IA RRN3"/>
    <property type="match status" value="1"/>
</dbReference>
<keyword evidence="3" id="KW-0648">Protein biosynthesis</keyword>
<dbReference type="OrthoDB" id="26970at2759"/>
<name>A0A8E2E594_9PEZI</name>
<dbReference type="PANTHER" id="PTHR12790:SF0">
    <property type="entry name" value="RNA POLYMERASE I-SPECIFIC TRANSCRIPTION INITIATION FACTOR RRN3-RELATED"/>
    <property type="match status" value="1"/>
</dbReference>
<gene>
    <name evidence="3" type="ORF">K432DRAFT_384691</name>
</gene>
<comment type="similarity">
    <text evidence="1">Belongs to the RRN3 family.</text>
</comment>
<dbReference type="AlphaFoldDB" id="A0A8E2E594"/>
<proteinExistence type="inferred from homology"/>
<keyword evidence="3" id="KW-0396">Initiation factor</keyword>
<dbReference type="Proteomes" id="UP000250266">
    <property type="component" value="Unassembled WGS sequence"/>
</dbReference>
<dbReference type="GO" id="GO:0003743">
    <property type="term" value="F:translation initiation factor activity"/>
    <property type="evidence" value="ECO:0007669"/>
    <property type="project" value="UniProtKB-KW"/>
</dbReference>
<dbReference type="GO" id="GO:0005634">
    <property type="term" value="C:nucleus"/>
    <property type="evidence" value="ECO:0007669"/>
    <property type="project" value="TreeGrafter"/>
</dbReference>
<evidence type="ECO:0000256" key="2">
    <source>
        <dbReference type="SAM" id="MobiDB-lite"/>
    </source>
</evidence>
<evidence type="ECO:0000313" key="3">
    <source>
        <dbReference type="EMBL" id="OCK77424.1"/>
    </source>
</evidence>
<dbReference type="GO" id="GO:0006361">
    <property type="term" value="P:transcription initiation at RNA polymerase I promoter"/>
    <property type="evidence" value="ECO:0007669"/>
    <property type="project" value="InterPro"/>
</dbReference>
<feature type="region of interest" description="Disordered" evidence="2">
    <location>
        <begin position="292"/>
        <end position="327"/>
    </location>
</feature>
<sequence length="676" mass="76632">MVSLASSGRAISGIITPSAGGSLKRKHTDSDFDSDVILSSQTKRQRVAFDPDVEIRILEDWDEKSFELVREEVRRGLDRHRADDSVGYDMIKQFLTTRPSAEDAPSSALLRKYVLALTSQVASLNTKCSGLVHAILGCNWLVRSEQFVGSYIRLLGGLMSAHGVWSAPVLQMIADKFAQLPSPSFHHPDDPRPQRPQLQSRVHQCLRYLLRLIPSASSTLSPILCSAFPFSTDTAKVHIDYIQNILKLIEYSPELKGTVIALIMERLVKIDVQIQIDMDDLEEDIEDSLVQDGRAKRIEQVEDEDEADDDSDDESVSSEESLPDEERHLKELKESVRKMDSILDLLFNYYHPIFAQGNTYDISDAFDQLLSQFSSIILPTYRSRHTQFLLFHFGQSSPSLIDRFAGVCANIAFKPEHPHLIRLASAAYLASFIARGAHISAEVVRQVFSLLGTQLDKLRQTNEYKCTGPDLRRFGSYYAIAQALLYIFCFRWRDLIVGSDNDYDVLNDDELLYEGHDLLWVPDIKEVLTRNIYSKFNPLKICAPTIVLQFARIAHHLRFLYVFPLLETNKRLRLARSLGSYGERETALSKKKGEEGFQLDAYFPFDPYHLPRSKRWIEGDYVEWKSIPGLDDGREEEEGSEEEDSDSNGEDDEDEDEDEVAGDLEGEIASTVASSV</sequence>
<organism evidence="3 4">
    <name type="scientific">Lepidopterella palustris CBS 459.81</name>
    <dbReference type="NCBI Taxonomy" id="1314670"/>
    <lineage>
        <taxon>Eukaryota</taxon>
        <taxon>Fungi</taxon>
        <taxon>Dikarya</taxon>
        <taxon>Ascomycota</taxon>
        <taxon>Pezizomycotina</taxon>
        <taxon>Dothideomycetes</taxon>
        <taxon>Pleosporomycetidae</taxon>
        <taxon>Mytilinidiales</taxon>
        <taxon>Argynnaceae</taxon>
        <taxon>Lepidopterella</taxon>
    </lineage>
</organism>
<reference evidence="3 4" key="1">
    <citation type="journal article" date="2016" name="Nat. Commun.">
        <title>Ectomycorrhizal ecology is imprinted in the genome of the dominant symbiotic fungus Cenococcum geophilum.</title>
        <authorList>
            <consortium name="DOE Joint Genome Institute"/>
            <person name="Peter M."/>
            <person name="Kohler A."/>
            <person name="Ohm R.A."/>
            <person name="Kuo A."/>
            <person name="Krutzmann J."/>
            <person name="Morin E."/>
            <person name="Arend M."/>
            <person name="Barry K.W."/>
            <person name="Binder M."/>
            <person name="Choi C."/>
            <person name="Clum A."/>
            <person name="Copeland A."/>
            <person name="Grisel N."/>
            <person name="Haridas S."/>
            <person name="Kipfer T."/>
            <person name="LaButti K."/>
            <person name="Lindquist E."/>
            <person name="Lipzen A."/>
            <person name="Maire R."/>
            <person name="Meier B."/>
            <person name="Mihaltcheva S."/>
            <person name="Molinier V."/>
            <person name="Murat C."/>
            <person name="Poggeler S."/>
            <person name="Quandt C.A."/>
            <person name="Sperisen C."/>
            <person name="Tritt A."/>
            <person name="Tisserant E."/>
            <person name="Crous P.W."/>
            <person name="Henrissat B."/>
            <person name="Nehls U."/>
            <person name="Egli S."/>
            <person name="Spatafora J.W."/>
            <person name="Grigoriev I.V."/>
            <person name="Martin F.M."/>
        </authorList>
    </citation>
    <scope>NUCLEOTIDE SEQUENCE [LARGE SCALE GENOMIC DNA]</scope>
    <source>
        <strain evidence="3 4">CBS 459.81</strain>
    </source>
</reference>
<evidence type="ECO:0000313" key="4">
    <source>
        <dbReference type="Proteomes" id="UP000250266"/>
    </source>
</evidence>
<accession>A0A8E2E594</accession>
<keyword evidence="4" id="KW-1185">Reference proteome</keyword>
<dbReference type="EMBL" id="KV745129">
    <property type="protein sequence ID" value="OCK77424.1"/>
    <property type="molecule type" value="Genomic_DNA"/>
</dbReference>
<dbReference type="Pfam" id="PF05327">
    <property type="entry name" value="RRN3"/>
    <property type="match status" value="1"/>
</dbReference>
<dbReference type="GO" id="GO:0001042">
    <property type="term" value="F:RNA polymerase I core binding"/>
    <property type="evidence" value="ECO:0007669"/>
    <property type="project" value="TreeGrafter"/>
</dbReference>
<feature type="compositionally biased region" description="Acidic residues" evidence="2">
    <location>
        <begin position="633"/>
        <end position="666"/>
    </location>
</feature>
<protein>
    <submittedName>
        <fullName evidence="3">RNA polymerase I-specific transcription initiation factor RRN3</fullName>
    </submittedName>
</protein>
<dbReference type="InterPro" id="IPR007991">
    <property type="entry name" value="RNA_pol_I_trans_ini_fac_RRN3"/>
</dbReference>
<evidence type="ECO:0000256" key="1">
    <source>
        <dbReference type="ARBA" id="ARBA00010098"/>
    </source>
</evidence>
<feature type="region of interest" description="Disordered" evidence="2">
    <location>
        <begin position="627"/>
        <end position="676"/>
    </location>
</feature>